<reference evidence="3" key="1">
    <citation type="submission" date="2020-12" db="EMBL/GenBank/DDBJ databases">
        <title>Genomic characterization of non-nitrogen-fixing Frankia strains.</title>
        <authorList>
            <person name="Carlos-Shanley C."/>
            <person name="Guerra T."/>
            <person name="Hahn D."/>
        </authorList>
    </citation>
    <scope>NUCLEOTIDE SEQUENCE</scope>
    <source>
        <strain evidence="3">CN6</strain>
    </source>
</reference>
<keyword evidence="4" id="KW-1185">Reference proteome</keyword>
<dbReference type="GO" id="GO:0008410">
    <property type="term" value="F:CoA-transferase activity"/>
    <property type="evidence" value="ECO:0007669"/>
    <property type="project" value="TreeGrafter"/>
</dbReference>
<protein>
    <submittedName>
        <fullName evidence="3">CoA transferase</fullName>
    </submittedName>
</protein>
<keyword evidence="1 3" id="KW-0808">Transferase</keyword>
<proteinExistence type="predicted"/>
<accession>A0A937RME2</accession>
<evidence type="ECO:0000313" key="3">
    <source>
        <dbReference type="EMBL" id="MBL7631474.1"/>
    </source>
</evidence>
<name>A0A937RME2_9ACTN</name>
<dbReference type="InterPro" id="IPR050483">
    <property type="entry name" value="CoA-transferase_III_domain"/>
</dbReference>
<dbReference type="Gene3D" id="3.30.1540.10">
    <property type="entry name" value="formyl-coa transferase, domain 3"/>
    <property type="match status" value="1"/>
</dbReference>
<dbReference type="Pfam" id="PF02515">
    <property type="entry name" value="CoA_transf_3"/>
    <property type="match status" value="1"/>
</dbReference>
<sequence length="432" mass="45328">MRPDDPDPDGPGPVDAGPAEAHPAGGPLAGVRVLALEQVQAVPFATLLLARLGADVVKVEPLAGESGRAARPAVTDAAGQPAGATFLRYNLGKRSIAVDLKSERGRDLVLDLAGSFDVLAENLGPGRAERLGLGYEAVAARNPRLVYLSVTGFGGGADSPYAAWPAYAAVAEAMSGIYEYSRRPHQPPVINPVGGLGDIGTGLFGVVGVLAALRHRDRTGLGQLVDVAMFDAMVAVCDIVANFWSLGLRAEPDTERRVPYILGAFRAQDGWCVVQVIREHQFPRLARLVGHPEWTSDERLATPWGWHDHWADVIRPALEAWAADRPMLAAAGALAGAGVTAAPCFRPEDLVADPHVAARRMLVEIPRGDGVDQPVLVAGNPIKLSRVPEEPQSAPPTVGQHTAELLTELLGLDAAALARLRADGVIGGGPPA</sequence>
<evidence type="ECO:0000313" key="4">
    <source>
        <dbReference type="Proteomes" id="UP000604475"/>
    </source>
</evidence>
<dbReference type="SUPFAM" id="SSF89796">
    <property type="entry name" value="CoA-transferase family III (CaiB/BaiF)"/>
    <property type="match status" value="1"/>
</dbReference>
<dbReference type="RefSeq" id="WP_203002823.1">
    <property type="nucleotide sequence ID" value="NZ_JADWYU010000198.1"/>
</dbReference>
<dbReference type="InterPro" id="IPR003673">
    <property type="entry name" value="CoA-Trfase_fam_III"/>
</dbReference>
<feature type="region of interest" description="Disordered" evidence="2">
    <location>
        <begin position="1"/>
        <end position="23"/>
    </location>
</feature>
<dbReference type="AlphaFoldDB" id="A0A937RME2"/>
<dbReference type="InterPro" id="IPR044855">
    <property type="entry name" value="CoA-Trfase_III_dom3_sf"/>
</dbReference>
<dbReference type="Proteomes" id="UP000604475">
    <property type="component" value="Unassembled WGS sequence"/>
</dbReference>
<organism evidence="3 4">
    <name type="scientific">Frankia nepalensis</name>
    <dbReference type="NCBI Taxonomy" id="1836974"/>
    <lineage>
        <taxon>Bacteria</taxon>
        <taxon>Bacillati</taxon>
        <taxon>Actinomycetota</taxon>
        <taxon>Actinomycetes</taxon>
        <taxon>Frankiales</taxon>
        <taxon>Frankiaceae</taxon>
        <taxon>Frankia</taxon>
    </lineage>
</organism>
<dbReference type="PANTHER" id="PTHR48207">
    <property type="entry name" value="SUCCINATE--HYDROXYMETHYLGLUTARATE COA-TRANSFERASE"/>
    <property type="match status" value="1"/>
</dbReference>
<dbReference type="Gene3D" id="3.40.50.10540">
    <property type="entry name" value="Crotonobetainyl-coa:carnitine coa-transferase, domain 1"/>
    <property type="match status" value="1"/>
</dbReference>
<evidence type="ECO:0000256" key="1">
    <source>
        <dbReference type="ARBA" id="ARBA00022679"/>
    </source>
</evidence>
<feature type="compositionally biased region" description="Low complexity" evidence="2">
    <location>
        <begin position="12"/>
        <end position="23"/>
    </location>
</feature>
<evidence type="ECO:0000256" key="2">
    <source>
        <dbReference type="SAM" id="MobiDB-lite"/>
    </source>
</evidence>
<comment type="caution">
    <text evidence="3">The sequence shown here is derived from an EMBL/GenBank/DDBJ whole genome shotgun (WGS) entry which is preliminary data.</text>
</comment>
<gene>
    <name evidence="3" type="ORF">I7412_30820</name>
</gene>
<dbReference type="InterPro" id="IPR023606">
    <property type="entry name" value="CoA-Trfase_III_dom_1_sf"/>
</dbReference>
<dbReference type="EMBL" id="JAEACQ010000273">
    <property type="protein sequence ID" value="MBL7631474.1"/>
    <property type="molecule type" value="Genomic_DNA"/>
</dbReference>
<dbReference type="PANTHER" id="PTHR48207:SF3">
    <property type="entry name" value="SUCCINATE--HYDROXYMETHYLGLUTARATE COA-TRANSFERASE"/>
    <property type="match status" value="1"/>
</dbReference>